<dbReference type="GO" id="GO:0008270">
    <property type="term" value="F:zinc ion binding"/>
    <property type="evidence" value="ECO:0007669"/>
    <property type="project" value="UniProtKB-KW"/>
</dbReference>
<accession>A0A916N9Y4</accession>
<sequence>MNPTDCFTVTDVANWLSSREVAKAQSYLDAVTDLDISDSQINAKVQGTAAKPYRVAVTLSPNGRNFPARIICTCPVGGYCKHVAAALLKTIEVRDRVDRVTPAALEWIEALRQMATGPGSAVTKPKQQLFWLIAYADDLREFRVGCLKGRIDGNGMLIGKPAPWYNFEQALSRPFSFIDDDDVGILRLLLAQNRSRVPYRGDLSIMGRHGADILSRMVETGRLYANGFAMRPLRPGPARPASIFWRHDALGRFCAQAKAEPAASWALPLNPPWYVDGERHEVGELVFDSPSAVIARILAAPPLNEAEARLATDVLAATAPGVSPPVMEAARTIDVAPIPQLKLNTLEASTLHMLRQYPAHAWGMALDVAQVGFRYEETVFDANDKHEIVVLASGEPVHIKRQPGAEAQWLAQLKALGFESIPKNAVSIFPPQDVSAFMVLQNEAAWPAFMSETLPRLRAEGWEIAMPEYFRHHFLNVAAWEAEITETESGWFDIDMGIVVEDRRLSLAPLLAELFRNDPRWLDAKQLEKISGSDAVELFTPQGQRIRVKAERIKPLAQTLIDLFDGVTGKTPGPLRISQFDAQRLTALDAGWRVEGLEAIQRMMQKIAGLDSVKAIAAPAGFALTLRHYQLEGLAWLQYLREHDLAGILADDMGLGKTAQALAHLLLEKEAGRLDRPALIVLPTSLIFNWKLETARFAPGLSVLSLQGKARHERFADIAHHDLVLTTYPLLWRDAEELAKHEYAFLILDEAQTVKNASSQGAAVVRQIKARHRLCLTGTPLENHLGELWSQFDFLLPGFLGDAKAFTKTWRTPIEKQGNNLRGQLLAQRIRPFILRRRKEDVAKELPAKTIILRSVELQAGQRDLYETVRSAMDKQVRDAIAAKGFARSQIILLDALLKLRQVCCDPRLVKSGAAQKVKERAKLDQLMGMLPELVDEGRKVLVFSQFTTMLALIEDELKQAGLDYALLTGQTQDRETQIRRFQEGTVPVFLISLKAGGVGLNLTAADTVIHYDPWWNPAVENQATDRAHRLGQTKPVFVYKLIVAGSIEEKILALQERKAALADSVLSSDGAGEVKFSEADIQALLAPLPALK</sequence>
<dbReference type="InterPro" id="IPR000330">
    <property type="entry name" value="SNF2_N"/>
</dbReference>
<dbReference type="GO" id="GO:0005524">
    <property type="term" value="F:ATP binding"/>
    <property type="evidence" value="ECO:0007669"/>
    <property type="project" value="InterPro"/>
</dbReference>
<gene>
    <name evidence="6" type="ORF">GTOL_12488</name>
</gene>
<dbReference type="PROSITE" id="PS50966">
    <property type="entry name" value="ZF_SWIM"/>
    <property type="match status" value="1"/>
</dbReference>
<dbReference type="InterPro" id="IPR038718">
    <property type="entry name" value="SNF2-like_sf"/>
</dbReference>
<dbReference type="InterPro" id="IPR049730">
    <property type="entry name" value="SNF2/RAD54-like_C"/>
</dbReference>
<name>A0A916N9Y4_9PROT</name>
<feature type="domain" description="Helicase C-terminal" evidence="5">
    <location>
        <begin position="923"/>
        <end position="1083"/>
    </location>
</feature>
<dbReference type="InterPro" id="IPR001650">
    <property type="entry name" value="Helicase_C-like"/>
</dbReference>
<protein>
    <submittedName>
        <fullName evidence="6">Helicase</fullName>
    </submittedName>
</protein>
<evidence type="ECO:0000313" key="6">
    <source>
        <dbReference type="EMBL" id="CAG4884605.1"/>
    </source>
</evidence>
<evidence type="ECO:0000259" key="3">
    <source>
        <dbReference type="PROSITE" id="PS50966"/>
    </source>
</evidence>
<dbReference type="EMBL" id="CAJQUM010000001">
    <property type="protein sequence ID" value="CAG4884605.1"/>
    <property type="molecule type" value="Genomic_DNA"/>
</dbReference>
<dbReference type="Proteomes" id="UP000742786">
    <property type="component" value="Unassembled WGS sequence"/>
</dbReference>
<keyword evidence="2" id="KW-0863">Zinc-finger</keyword>
<keyword evidence="6" id="KW-0347">Helicase</keyword>
<dbReference type="RefSeq" id="WP_220636438.1">
    <property type="nucleotide sequence ID" value="NZ_CAJQUM010000001.1"/>
</dbReference>
<evidence type="ECO:0000256" key="2">
    <source>
        <dbReference type="PROSITE-ProRule" id="PRU00325"/>
    </source>
</evidence>
<keyword evidence="6" id="KW-0547">Nucleotide-binding</keyword>
<dbReference type="SMART" id="SM00490">
    <property type="entry name" value="HELICc"/>
    <property type="match status" value="1"/>
</dbReference>
<dbReference type="CDD" id="cd18793">
    <property type="entry name" value="SF2_C_SNF"/>
    <property type="match status" value="1"/>
</dbReference>
<keyword evidence="2" id="KW-0479">Metal-binding</keyword>
<keyword evidence="6" id="KW-0067">ATP-binding</keyword>
<dbReference type="PROSITE" id="PS51194">
    <property type="entry name" value="HELICASE_CTER"/>
    <property type="match status" value="1"/>
</dbReference>
<dbReference type="AlphaFoldDB" id="A0A916N9Y4"/>
<dbReference type="InterPro" id="IPR014001">
    <property type="entry name" value="Helicase_ATP-bd"/>
</dbReference>
<organism evidence="6 7">
    <name type="scientific">Georgfuchsia toluolica</name>
    <dbReference type="NCBI Taxonomy" id="424218"/>
    <lineage>
        <taxon>Bacteria</taxon>
        <taxon>Pseudomonadati</taxon>
        <taxon>Pseudomonadota</taxon>
        <taxon>Betaproteobacteria</taxon>
        <taxon>Nitrosomonadales</taxon>
        <taxon>Sterolibacteriaceae</taxon>
        <taxon>Georgfuchsia</taxon>
    </lineage>
</organism>
<dbReference type="InterPro" id="IPR027417">
    <property type="entry name" value="P-loop_NTPase"/>
</dbReference>
<dbReference type="GO" id="GO:0016787">
    <property type="term" value="F:hydrolase activity"/>
    <property type="evidence" value="ECO:0007669"/>
    <property type="project" value="UniProtKB-KW"/>
</dbReference>
<dbReference type="GO" id="GO:0004386">
    <property type="term" value="F:helicase activity"/>
    <property type="evidence" value="ECO:0007669"/>
    <property type="project" value="UniProtKB-KW"/>
</dbReference>
<evidence type="ECO:0000259" key="4">
    <source>
        <dbReference type="PROSITE" id="PS51192"/>
    </source>
</evidence>
<feature type="domain" description="SWIM-type" evidence="3">
    <location>
        <begin position="53"/>
        <end position="91"/>
    </location>
</feature>
<keyword evidence="7" id="KW-1185">Reference proteome</keyword>
<dbReference type="SMART" id="SM00487">
    <property type="entry name" value="DEXDc"/>
    <property type="match status" value="1"/>
</dbReference>
<dbReference type="CDD" id="cd18012">
    <property type="entry name" value="DEXQc_arch_SWI2_SNF2"/>
    <property type="match status" value="1"/>
</dbReference>
<keyword evidence="1" id="KW-0378">Hydrolase</keyword>
<dbReference type="Gene3D" id="3.40.50.10810">
    <property type="entry name" value="Tandem AAA-ATPase domain"/>
    <property type="match status" value="1"/>
</dbReference>
<dbReference type="Gene3D" id="3.40.50.300">
    <property type="entry name" value="P-loop containing nucleotide triphosphate hydrolases"/>
    <property type="match status" value="1"/>
</dbReference>
<dbReference type="InterPro" id="IPR007527">
    <property type="entry name" value="Znf_SWIM"/>
</dbReference>
<evidence type="ECO:0000256" key="1">
    <source>
        <dbReference type="ARBA" id="ARBA00022801"/>
    </source>
</evidence>
<dbReference type="Pfam" id="PF04434">
    <property type="entry name" value="SWIM"/>
    <property type="match status" value="1"/>
</dbReference>
<dbReference type="PROSITE" id="PS51192">
    <property type="entry name" value="HELICASE_ATP_BIND_1"/>
    <property type="match status" value="1"/>
</dbReference>
<dbReference type="Pfam" id="PF00271">
    <property type="entry name" value="Helicase_C"/>
    <property type="match status" value="1"/>
</dbReference>
<proteinExistence type="predicted"/>
<comment type="caution">
    <text evidence="6">The sequence shown here is derived from an EMBL/GenBank/DDBJ whole genome shotgun (WGS) entry which is preliminary data.</text>
</comment>
<evidence type="ECO:0000313" key="7">
    <source>
        <dbReference type="Proteomes" id="UP000742786"/>
    </source>
</evidence>
<dbReference type="Pfam" id="PF00176">
    <property type="entry name" value="SNF2-rel_dom"/>
    <property type="match status" value="1"/>
</dbReference>
<feature type="domain" description="Helicase ATP-binding" evidence="4">
    <location>
        <begin position="638"/>
        <end position="798"/>
    </location>
</feature>
<reference evidence="6" key="1">
    <citation type="submission" date="2021-04" db="EMBL/GenBank/DDBJ databases">
        <authorList>
            <person name="Hornung B."/>
        </authorList>
    </citation>
    <scope>NUCLEOTIDE SEQUENCE</scope>
    <source>
        <strain evidence="6">G5G6</strain>
    </source>
</reference>
<evidence type="ECO:0000259" key="5">
    <source>
        <dbReference type="PROSITE" id="PS51194"/>
    </source>
</evidence>
<keyword evidence="2" id="KW-0862">Zinc</keyword>
<dbReference type="PANTHER" id="PTHR10799">
    <property type="entry name" value="SNF2/RAD54 HELICASE FAMILY"/>
    <property type="match status" value="1"/>
</dbReference>
<dbReference type="SUPFAM" id="SSF52540">
    <property type="entry name" value="P-loop containing nucleoside triphosphate hydrolases"/>
    <property type="match status" value="2"/>
</dbReference>